<protein>
    <submittedName>
        <fullName evidence="3">Uncharacterized protein</fullName>
    </submittedName>
</protein>
<feature type="compositionally biased region" description="Basic and acidic residues" evidence="1">
    <location>
        <begin position="167"/>
        <end position="185"/>
    </location>
</feature>
<gene>
    <name evidence="3" type="ORF">HNR70_001539</name>
</gene>
<dbReference type="Proteomes" id="UP000588158">
    <property type="component" value="Unassembled WGS sequence"/>
</dbReference>
<feature type="compositionally biased region" description="Basic and acidic residues" evidence="1">
    <location>
        <begin position="193"/>
        <end position="208"/>
    </location>
</feature>
<evidence type="ECO:0000256" key="1">
    <source>
        <dbReference type="SAM" id="MobiDB-lite"/>
    </source>
</evidence>
<dbReference type="EMBL" id="JACHLZ010000001">
    <property type="protein sequence ID" value="MBB5831726.1"/>
    <property type="molecule type" value="Genomic_DNA"/>
</dbReference>
<keyword evidence="4" id="KW-1185">Reference proteome</keyword>
<feature type="region of interest" description="Disordered" evidence="1">
    <location>
        <begin position="78"/>
        <end position="98"/>
    </location>
</feature>
<dbReference type="AlphaFoldDB" id="A0A841AA61"/>
<evidence type="ECO:0000256" key="2">
    <source>
        <dbReference type="SAM" id="Phobius"/>
    </source>
</evidence>
<proteinExistence type="predicted"/>
<evidence type="ECO:0000313" key="4">
    <source>
        <dbReference type="Proteomes" id="UP000588158"/>
    </source>
</evidence>
<keyword evidence="2" id="KW-1133">Transmembrane helix</keyword>
<accession>A0A841AA61</accession>
<feature type="region of interest" description="Disordered" evidence="1">
    <location>
        <begin position="251"/>
        <end position="274"/>
    </location>
</feature>
<reference evidence="3 4" key="1">
    <citation type="submission" date="2020-08" db="EMBL/GenBank/DDBJ databases">
        <title>Sequencing the genomes of 1000 actinobacteria strains.</title>
        <authorList>
            <person name="Klenk H.-P."/>
        </authorList>
    </citation>
    <scope>NUCLEOTIDE SEQUENCE [LARGE SCALE GENOMIC DNA]</scope>
    <source>
        <strain evidence="3 4">DSM 28796</strain>
    </source>
</reference>
<keyword evidence="2" id="KW-0812">Transmembrane</keyword>
<feature type="transmembrane region" description="Helical" evidence="2">
    <location>
        <begin position="6"/>
        <end position="23"/>
    </location>
</feature>
<comment type="caution">
    <text evidence="3">The sequence shown here is derived from an EMBL/GenBank/DDBJ whole genome shotgun (WGS) entry which is preliminary data.</text>
</comment>
<sequence>MESINLGAVLFGILLLLWLTYALPRTAARREVMGRARAAEKAEMTPQARDLSAAVHARRTSAEVTSPMSQDRLLMRPADPTRRPRFDASPGTRIDPPVERDRSRRLLRVVLAVLIVATALLVGLAVAQVVAWWVPLLGVAGLAVYLVGLRRAELERRARATQAASRARQERAERETARLRAEGRSRGALAAKRPSESVARAEETRGADETPSAAAVATAASAVTARTAAATISLRADIAVRSVPDLEAGSERAAAQVTRPGEWTPRPVPRPTYALRGEVDDLGTRHAMHRRSVMPATTPLESGRVEELEAIDESFAPAQDLGLDEVLARRRA</sequence>
<evidence type="ECO:0000313" key="3">
    <source>
        <dbReference type="EMBL" id="MBB5831726.1"/>
    </source>
</evidence>
<feature type="transmembrane region" description="Helical" evidence="2">
    <location>
        <begin position="132"/>
        <end position="149"/>
    </location>
</feature>
<keyword evidence="2" id="KW-0472">Membrane</keyword>
<organism evidence="3 4">
    <name type="scientific">Brachybacterium aquaticum</name>
    <dbReference type="NCBI Taxonomy" id="1432564"/>
    <lineage>
        <taxon>Bacteria</taxon>
        <taxon>Bacillati</taxon>
        <taxon>Actinomycetota</taxon>
        <taxon>Actinomycetes</taxon>
        <taxon>Micrococcales</taxon>
        <taxon>Dermabacteraceae</taxon>
        <taxon>Brachybacterium</taxon>
    </lineage>
</organism>
<name>A0A841AA61_9MICO</name>
<dbReference type="RefSeq" id="WP_184325143.1">
    <property type="nucleotide sequence ID" value="NZ_JACHLZ010000001.1"/>
</dbReference>
<feature type="region of interest" description="Disordered" evidence="1">
    <location>
        <begin position="162"/>
        <end position="214"/>
    </location>
</feature>
<feature type="transmembrane region" description="Helical" evidence="2">
    <location>
        <begin position="106"/>
        <end position="126"/>
    </location>
</feature>